<evidence type="ECO:0000256" key="1">
    <source>
        <dbReference type="ARBA" id="ARBA00004162"/>
    </source>
</evidence>
<feature type="compositionally biased region" description="Low complexity" evidence="9">
    <location>
        <begin position="344"/>
        <end position="356"/>
    </location>
</feature>
<proteinExistence type="inferred from homology"/>
<feature type="transmembrane region" description="Helical" evidence="10">
    <location>
        <begin position="624"/>
        <end position="642"/>
    </location>
</feature>
<feature type="region of interest" description="Disordered" evidence="9">
    <location>
        <begin position="341"/>
        <end position="369"/>
    </location>
</feature>
<dbReference type="Proteomes" id="UP000256970">
    <property type="component" value="Unassembled WGS sequence"/>
</dbReference>
<feature type="region of interest" description="Disordered" evidence="9">
    <location>
        <begin position="400"/>
        <end position="425"/>
    </location>
</feature>
<keyword evidence="5 8" id="KW-0175">Coiled coil</keyword>
<feature type="region of interest" description="Disordered" evidence="9">
    <location>
        <begin position="1"/>
        <end position="38"/>
    </location>
</feature>
<keyword evidence="6 10" id="KW-0472">Membrane</keyword>
<feature type="region of interest" description="Disordered" evidence="9">
    <location>
        <begin position="476"/>
        <end position="520"/>
    </location>
</feature>
<name>A0A383W9W8_TETOB</name>
<reference evidence="11 12" key="1">
    <citation type="submission" date="2016-10" db="EMBL/GenBank/DDBJ databases">
        <authorList>
            <person name="Cai Z."/>
        </authorList>
    </citation>
    <scope>NUCLEOTIDE SEQUENCE [LARGE SCALE GENOMIC DNA]</scope>
</reference>
<dbReference type="EMBL" id="FNXT01001192">
    <property type="protein sequence ID" value="SZX73486.1"/>
    <property type="molecule type" value="Genomic_DNA"/>
</dbReference>
<keyword evidence="3 10" id="KW-0812">Transmembrane</keyword>
<keyword evidence="4 10" id="KW-1133">Transmembrane helix</keyword>
<dbReference type="PANTHER" id="PTHR32219">
    <property type="entry name" value="RNA-BINDING PROTEIN YLMH-RELATED"/>
    <property type="match status" value="1"/>
</dbReference>
<keyword evidence="2" id="KW-1003">Cell membrane</keyword>
<evidence type="ECO:0000256" key="2">
    <source>
        <dbReference type="ARBA" id="ARBA00022475"/>
    </source>
</evidence>
<dbReference type="AlphaFoldDB" id="A0A383W9W8"/>
<feature type="compositionally biased region" description="Basic and acidic residues" evidence="9">
    <location>
        <begin position="483"/>
        <end position="515"/>
    </location>
</feature>
<comment type="similarity">
    <text evidence="7">Belongs to the plant Proton pump-interactor protein family.</text>
</comment>
<evidence type="ECO:0000256" key="3">
    <source>
        <dbReference type="ARBA" id="ARBA00022692"/>
    </source>
</evidence>
<evidence type="ECO:0000313" key="12">
    <source>
        <dbReference type="Proteomes" id="UP000256970"/>
    </source>
</evidence>
<dbReference type="GO" id="GO:0005886">
    <property type="term" value="C:plasma membrane"/>
    <property type="evidence" value="ECO:0007669"/>
    <property type="project" value="UniProtKB-SubCell"/>
</dbReference>
<evidence type="ECO:0000256" key="10">
    <source>
        <dbReference type="SAM" id="Phobius"/>
    </source>
</evidence>
<evidence type="ECO:0000313" key="11">
    <source>
        <dbReference type="EMBL" id="SZX73486.1"/>
    </source>
</evidence>
<feature type="coiled-coil region" evidence="8">
    <location>
        <begin position="193"/>
        <end position="276"/>
    </location>
</feature>
<evidence type="ECO:0000256" key="9">
    <source>
        <dbReference type="SAM" id="MobiDB-lite"/>
    </source>
</evidence>
<accession>A0A383W9W8</accession>
<dbReference type="PANTHER" id="PTHR32219:SF3">
    <property type="entry name" value="CALPONIN-LIKE DOMAIN PROTEIN"/>
    <property type="match status" value="1"/>
</dbReference>
<keyword evidence="12" id="KW-1185">Reference proteome</keyword>
<comment type="subcellular location">
    <subcellularLocation>
        <location evidence="1">Cell membrane</location>
        <topology evidence="1">Single-pass membrane protein</topology>
    </subcellularLocation>
</comment>
<evidence type="ECO:0000256" key="5">
    <source>
        <dbReference type="ARBA" id="ARBA00023054"/>
    </source>
</evidence>
<evidence type="ECO:0008006" key="13">
    <source>
        <dbReference type="Google" id="ProtNLM"/>
    </source>
</evidence>
<dbReference type="InterPro" id="IPR055282">
    <property type="entry name" value="PPI1-4"/>
</dbReference>
<organism evidence="11 12">
    <name type="scientific">Tetradesmus obliquus</name>
    <name type="common">Green alga</name>
    <name type="synonym">Acutodesmus obliquus</name>
    <dbReference type="NCBI Taxonomy" id="3088"/>
    <lineage>
        <taxon>Eukaryota</taxon>
        <taxon>Viridiplantae</taxon>
        <taxon>Chlorophyta</taxon>
        <taxon>core chlorophytes</taxon>
        <taxon>Chlorophyceae</taxon>
        <taxon>CS clade</taxon>
        <taxon>Sphaeropleales</taxon>
        <taxon>Scenedesmaceae</taxon>
        <taxon>Tetradesmus</taxon>
    </lineage>
</organism>
<evidence type="ECO:0000256" key="4">
    <source>
        <dbReference type="ARBA" id="ARBA00022989"/>
    </source>
</evidence>
<evidence type="ECO:0000256" key="6">
    <source>
        <dbReference type="ARBA" id="ARBA00023136"/>
    </source>
</evidence>
<evidence type="ECO:0000256" key="7">
    <source>
        <dbReference type="ARBA" id="ARBA00038080"/>
    </source>
</evidence>
<protein>
    <recommendedName>
        <fullName evidence="13">Proton pump-interactor 1</fullName>
    </recommendedName>
</protein>
<evidence type="ECO:0000256" key="8">
    <source>
        <dbReference type="SAM" id="Coils"/>
    </source>
</evidence>
<sequence>MAEALAAEPVANGNTLHEEPAAVQPEAEVAEPTEPEQTSKGLYILRIPRPTFDDSAVKKLEGELSAVFTKLKAINGKAQIKRGEANELRKQLGVARSLRNGSSPEFDEKMTRLKQLREMRKAILDKVQEMKSGRQGLECRTEEELDLRIAEMEHSIQHDDLPLNTEKQYVRNIAKLRSQREQIRAVQGQQESLGAMEAEAKKIKAVIDEVDSEMNILRGERDQAKDIIDDLQKKLAVVTAVLNDYDLERQDLESTKRDIQEQLKSLREEIDGHMFEWRANRKLSLQLRDLVAEGKAEEASSIAEQQVESYLGKLLTDTGFRREYIKLWSEQRRYLVSELLPDSGAPEPKPAAAAGKAGDKGKGKPAAPLVPQGAMKAQAIIAAALAEADAAVAAKRLAEPQAPVQEEHSEHEEEAEEEAAAPAAPAVRIVPGITDELVASSAKAARAHAKPAADKYKAVAELPEVPDYEYIMPPPKEVSAETMSKEELKARVREEQRQKAAEAELRKKRRQEQQVKKAAAAKQKAAEQAAAAASAPPVVAAGRVAAAPVADEIEGASGTDGENEAGEDVAAVQQQQQVKQRKADNKHLPAKAKQQLAAAGRKPMPMPKKAAKVQKWHQQYATELAIAGVALLMLVLMLLWFTTK</sequence>
<gene>
    <name evidence="11" type="ORF">BQ4739_LOCUS13758</name>
</gene>